<dbReference type="AlphaFoldDB" id="A0A1G9JC27"/>
<organism evidence="6 7">
    <name type="scientific">Tessaracoccus oleiagri</name>
    <dbReference type="NCBI Taxonomy" id="686624"/>
    <lineage>
        <taxon>Bacteria</taxon>
        <taxon>Bacillati</taxon>
        <taxon>Actinomycetota</taxon>
        <taxon>Actinomycetes</taxon>
        <taxon>Propionibacteriales</taxon>
        <taxon>Propionibacteriaceae</taxon>
        <taxon>Tessaracoccus</taxon>
    </lineage>
</organism>
<comment type="similarity">
    <text evidence="1 4">Belongs to the purine/pyrimidine phosphoribosyltransferase family. PyrR subfamily.</text>
</comment>
<dbReference type="PANTHER" id="PTHR11608">
    <property type="entry name" value="BIFUNCTIONAL PROTEIN PYRR"/>
    <property type="match status" value="1"/>
</dbReference>
<dbReference type="STRING" id="686624.SAMN04488242_1168"/>
<keyword evidence="7" id="KW-1185">Reference proteome</keyword>
<dbReference type="Gene3D" id="3.40.50.2020">
    <property type="match status" value="1"/>
</dbReference>
<dbReference type="GO" id="GO:0004845">
    <property type="term" value="F:uracil phosphoribosyltransferase activity"/>
    <property type="evidence" value="ECO:0007669"/>
    <property type="project" value="UniProtKB-UniRule"/>
</dbReference>
<proteinExistence type="inferred from homology"/>
<feature type="domain" description="Phosphoribosyltransferase" evidence="5">
    <location>
        <begin position="15"/>
        <end position="147"/>
    </location>
</feature>
<dbReference type="Proteomes" id="UP000199475">
    <property type="component" value="Unassembled WGS sequence"/>
</dbReference>
<keyword evidence="4 6" id="KW-0808">Transferase</keyword>
<dbReference type="Pfam" id="PF00156">
    <property type="entry name" value="Pribosyltran"/>
    <property type="match status" value="1"/>
</dbReference>
<dbReference type="FunFam" id="3.40.50.2020:FF:000020">
    <property type="entry name" value="Bifunctional protein PyrR"/>
    <property type="match status" value="1"/>
</dbReference>
<comment type="function">
    <text evidence="4">Regulates the transcription of the pyrimidine nucleotide (pyr) operon in response to exogenous pyrimidines.</text>
</comment>
<evidence type="ECO:0000256" key="2">
    <source>
        <dbReference type="ARBA" id="ARBA00023015"/>
    </source>
</evidence>
<evidence type="ECO:0000256" key="4">
    <source>
        <dbReference type="HAMAP-Rule" id="MF_01219"/>
    </source>
</evidence>
<evidence type="ECO:0000313" key="6">
    <source>
        <dbReference type="EMBL" id="SDL35139.1"/>
    </source>
</evidence>
<dbReference type="InterPro" id="IPR029057">
    <property type="entry name" value="PRTase-like"/>
</dbReference>
<dbReference type="SUPFAM" id="SSF53271">
    <property type="entry name" value="PRTase-like"/>
    <property type="match status" value="1"/>
</dbReference>
<evidence type="ECO:0000256" key="3">
    <source>
        <dbReference type="ARBA" id="ARBA00023163"/>
    </source>
</evidence>
<protein>
    <recommendedName>
        <fullName evidence="4">Bifunctional protein PyrR</fullName>
    </recommendedName>
    <domain>
        <recommendedName>
            <fullName evidence="4">Pyrimidine operon regulatory protein</fullName>
        </recommendedName>
    </domain>
    <domain>
        <recommendedName>
            <fullName evidence="4">Uracil phosphoribosyltransferase</fullName>
            <shortName evidence="4">UPRTase</shortName>
            <ecNumber evidence="4">2.4.2.9</ecNumber>
        </recommendedName>
    </domain>
</protein>
<comment type="function">
    <text evidence="4">Also displays a weak uracil phosphoribosyltransferase activity which is not physiologically significant.</text>
</comment>
<feature type="short sequence motif" description="PRPP-binding" evidence="4">
    <location>
        <begin position="89"/>
        <end position="101"/>
    </location>
</feature>
<dbReference type="InterPro" id="IPR023050">
    <property type="entry name" value="PyrR"/>
</dbReference>
<gene>
    <name evidence="4" type="primary">pyrR</name>
    <name evidence="6" type="ORF">SAMN04488242_1168</name>
</gene>
<evidence type="ECO:0000313" key="7">
    <source>
        <dbReference type="Proteomes" id="UP000199475"/>
    </source>
</evidence>
<evidence type="ECO:0000259" key="5">
    <source>
        <dbReference type="Pfam" id="PF00156"/>
    </source>
</evidence>
<dbReference type="InterPro" id="IPR050137">
    <property type="entry name" value="PyrR_bifunctional"/>
</dbReference>
<keyword evidence="4 6" id="KW-0328">Glycosyltransferase</keyword>
<dbReference type="InterPro" id="IPR000836">
    <property type="entry name" value="PRTase_dom"/>
</dbReference>
<dbReference type="PANTHER" id="PTHR11608:SF0">
    <property type="entry name" value="BIFUNCTIONAL PROTEIN PYRR"/>
    <property type="match status" value="1"/>
</dbReference>
<reference evidence="6 7" key="1">
    <citation type="submission" date="2016-10" db="EMBL/GenBank/DDBJ databases">
        <authorList>
            <person name="de Groot N.N."/>
        </authorList>
    </citation>
    <scope>NUCLEOTIDE SEQUENCE [LARGE SCALE GENOMIC DNA]</scope>
    <source>
        <strain evidence="6 7">CGMCC 1.9159</strain>
    </source>
</reference>
<name>A0A1G9JC27_9ACTN</name>
<dbReference type="HAMAP" id="MF_01219">
    <property type="entry name" value="PyrR"/>
    <property type="match status" value="1"/>
</dbReference>
<dbReference type="RefSeq" id="WP_093249867.1">
    <property type="nucleotide sequence ID" value="NZ_FNGP01000002.1"/>
</dbReference>
<dbReference type="NCBIfam" id="NF003549">
    <property type="entry name" value="PRK05205.1-5"/>
    <property type="match status" value="1"/>
</dbReference>
<accession>A0A1G9JC27</accession>
<keyword evidence="3 4" id="KW-0804">Transcription</keyword>
<evidence type="ECO:0000256" key="1">
    <source>
        <dbReference type="ARBA" id="ARBA00005565"/>
    </source>
</evidence>
<dbReference type="EC" id="2.4.2.9" evidence="4"/>
<sequence length="170" mass="19277">MRAAYLMNDEEVSLALTRMTHELVELNRGRNFLLLGIITRGVPLAHRIGHQLGVEVGELDITMYRDDLRSQPTRRAQRSKLPPIDDRVVVLVDDVLYSGRTVQAALLALADVGRPRRIELMSLIDRGHRELPIQADIVGRRIPTAKNERIVVHLEELDGEDAVLIESEHR</sequence>
<keyword evidence="2 4" id="KW-0805">Transcription regulation</keyword>
<dbReference type="EMBL" id="FNGP01000002">
    <property type="protein sequence ID" value="SDL35139.1"/>
    <property type="molecule type" value="Genomic_DNA"/>
</dbReference>
<dbReference type="GO" id="GO:0006355">
    <property type="term" value="P:regulation of DNA-templated transcription"/>
    <property type="evidence" value="ECO:0007669"/>
    <property type="project" value="UniProtKB-UniRule"/>
</dbReference>
<comment type="catalytic activity">
    <reaction evidence="4">
        <text>UMP + diphosphate = 5-phospho-alpha-D-ribose 1-diphosphate + uracil</text>
        <dbReference type="Rhea" id="RHEA:13017"/>
        <dbReference type="ChEBI" id="CHEBI:17568"/>
        <dbReference type="ChEBI" id="CHEBI:33019"/>
        <dbReference type="ChEBI" id="CHEBI:57865"/>
        <dbReference type="ChEBI" id="CHEBI:58017"/>
        <dbReference type="EC" id="2.4.2.9"/>
    </reaction>
</comment>